<reference evidence="2 3" key="1">
    <citation type="journal article" date="2018" name="BMC Genomics">
        <title>The genome of Naegleria lovaniensis, the basis for a comparative approach to unravel pathogenicity factors of the human pathogenic amoeba N. fowleri.</title>
        <authorList>
            <person name="Liechti N."/>
            <person name="Schurch N."/>
            <person name="Bruggmann R."/>
            <person name="Wittwer M."/>
        </authorList>
    </citation>
    <scope>NUCLEOTIDE SEQUENCE [LARGE SCALE GENOMIC DNA]</scope>
    <source>
        <strain evidence="2 3">ATCC 30569</strain>
    </source>
</reference>
<feature type="transmembrane region" description="Helical" evidence="1">
    <location>
        <begin position="123"/>
        <end position="143"/>
    </location>
</feature>
<dbReference type="Proteomes" id="UP000816034">
    <property type="component" value="Unassembled WGS sequence"/>
</dbReference>
<accession>A0AA88GQ11</accession>
<feature type="transmembrane region" description="Helical" evidence="1">
    <location>
        <begin position="38"/>
        <end position="63"/>
    </location>
</feature>
<protein>
    <submittedName>
        <fullName evidence="2">Uncharacterized protein</fullName>
    </submittedName>
</protein>
<gene>
    <name evidence="2" type="ORF">C9374_004508</name>
</gene>
<feature type="transmembrane region" description="Helical" evidence="1">
    <location>
        <begin position="75"/>
        <end position="93"/>
    </location>
</feature>
<organism evidence="2 3">
    <name type="scientific">Naegleria lovaniensis</name>
    <name type="common">Amoeba</name>
    <dbReference type="NCBI Taxonomy" id="51637"/>
    <lineage>
        <taxon>Eukaryota</taxon>
        <taxon>Discoba</taxon>
        <taxon>Heterolobosea</taxon>
        <taxon>Tetramitia</taxon>
        <taxon>Eutetramitia</taxon>
        <taxon>Vahlkampfiidae</taxon>
        <taxon>Naegleria</taxon>
    </lineage>
</organism>
<evidence type="ECO:0000313" key="3">
    <source>
        <dbReference type="Proteomes" id="UP000816034"/>
    </source>
</evidence>
<comment type="caution">
    <text evidence="2">The sequence shown here is derived from an EMBL/GenBank/DDBJ whole genome shotgun (WGS) entry which is preliminary data.</text>
</comment>
<feature type="transmembrane region" description="Helical" evidence="1">
    <location>
        <begin position="314"/>
        <end position="334"/>
    </location>
</feature>
<keyword evidence="1" id="KW-1133">Transmembrane helix</keyword>
<evidence type="ECO:0000256" key="1">
    <source>
        <dbReference type="SAM" id="Phobius"/>
    </source>
</evidence>
<name>A0AA88GQ11_NAELO</name>
<dbReference type="GeneID" id="68096963"/>
<keyword evidence="1" id="KW-0472">Membrane</keyword>
<proteinExistence type="predicted"/>
<feature type="transmembrane region" description="Helical" evidence="1">
    <location>
        <begin position="283"/>
        <end position="302"/>
    </location>
</feature>
<dbReference type="EMBL" id="PYSW02000021">
    <property type="protein sequence ID" value="KAG2383171.1"/>
    <property type="molecule type" value="Genomic_DNA"/>
</dbReference>
<feature type="transmembrane region" description="Helical" evidence="1">
    <location>
        <begin position="164"/>
        <end position="185"/>
    </location>
</feature>
<sequence length="419" mass="46844">MATTFIVAEIIHSESALIDNNIIEGNNMTSLLFSTPSYVVLAINYPFLIVFVMLFVTSIASYVIQRKHMKRNQHVLFSLLFILESLICVNMLTRTSAEFGFLHSDIYLGKIINAVIKIFDRCIVNSAVYMEIVIMCHISLVFCETCRLINAFSVDVVKKIRQCVIAFLLVFALLYVILSAIAVVFGAVVSSGSQAQEAVIPVNMVLFLTASLLFFASSLMVSILLNIIGRKLRHHLKESKKRIMNAALHDLSFKQNLDTQHTPSVEWIKTYNIKKSALLKSMIIQYGLSASLLLQCIGFIFIPSSLGWSYLLNMFHAIYNFGLTLFIVFILIIYHPMKQVTKLFRESSETSKLPSTPLATVCIKNSSSSDHDHPPQGEESSKIVKGHNHTCDCTMVESILEELEVCSSVPSSGDEGNHV</sequence>
<keyword evidence="1" id="KW-0812">Transmembrane</keyword>
<feature type="transmembrane region" description="Helical" evidence="1">
    <location>
        <begin position="205"/>
        <end position="228"/>
    </location>
</feature>
<keyword evidence="3" id="KW-1185">Reference proteome</keyword>
<evidence type="ECO:0000313" key="2">
    <source>
        <dbReference type="EMBL" id="KAG2383171.1"/>
    </source>
</evidence>
<dbReference type="AlphaFoldDB" id="A0AA88GQ11"/>
<dbReference type="RefSeq" id="XP_044548850.1">
    <property type="nucleotide sequence ID" value="XM_044694155.1"/>
</dbReference>